<protein>
    <recommendedName>
        <fullName evidence="1">Tc1-like transposase DDE domain-containing protein</fullName>
    </recommendedName>
</protein>
<sequence length="361" mass="41656">MYSLGIMPRKTPKIEIPSEDRETLIRWANSRTLPKQTVDRAKMILDSGEGKPVNQIAQEFQTYPNKIIHWRKRYVEEGLKGLQDKPRSGRPARYDETFRNNVLQLLGKTPPKGLAAWDGPALAEELDVPVDAVWKILRNEGIHLQRQRSWCISTDKDFASKAADIVGLYLDPPLNAIVLCVDEKPSIQALERKTGYIMTDNGRVVRAYQSTYKRHGTLNLFAALEVSTGEIIGKVTETKKRNDFQLFMDDVVAEYSPDQKIHVVLDNYCTHKRNEEWLAKNTNVHFHFTPTSASWLNQVEIWFGIFSRKALRGSSFASPRELRQRIEDFIKRYNPDSKPFKWRKREVKGSQLKDNIVNLSN</sequence>
<dbReference type="NCBIfam" id="NF033545">
    <property type="entry name" value="transpos_IS630"/>
    <property type="match status" value="1"/>
</dbReference>
<dbReference type="Pfam" id="PF13358">
    <property type="entry name" value="DDE_3"/>
    <property type="match status" value="1"/>
</dbReference>
<dbReference type="InterPro" id="IPR052702">
    <property type="entry name" value="MscS-like_channel"/>
</dbReference>
<dbReference type="InterPro" id="IPR009057">
    <property type="entry name" value="Homeodomain-like_sf"/>
</dbReference>
<dbReference type="Gene3D" id="3.30.420.10">
    <property type="entry name" value="Ribonuclease H-like superfamily/Ribonuclease H"/>
    <property type="match status" value="1"/>
</dbReference>
<dbReference type="InterPro" id="IPR038717">
    <property type="entry name" value="Tc1-like_DDE_dom"/>
</dbReference>
<evidence type="ECO:0000259" key="1">
    <source>
        <dbReference type="Pfam" id="PF13358"/>
    </source>
</evidence>
<dbReference type="AlphaFoldDB" id="X1FEK3"/>
<dbReference type="Pfam" id="PF13565">
    <property type="entry name" value="HTH_32"/>
    <property type="match status" value="1"/>
</dbReference>
<feature type="domain" description="Tc1-like transposase DDE" evidence="1">
    <location>
        <begin position="178"/>
        <end position="323"/>
    </location>
</feature>
<dbReference type="GO" id="GO:0003676">
    <property type="term" value="F:nucleic acid binding"/>
    <property type="evidence" value="ECO:0007669"/>
    <property type="project" value="InterPro"/>
</dbReference>
<accession>X1FEK3</accession>
<name>X1FEK3_9ZZZZ</name>
<proteinExistence type="predicted"/>
<reference evidence="2" key="1">
    <citation type="journal article" date="2014" name="Front. Microbiol.">
        <title>High frequency of phylogenetically diverse reductive dehalogenase-homologous genes in deep subseafloor sedimentary metagenomes.</title>
        <authorList>
            <person name="Kawai M."/>
            <person name="Futagami T."/>
            <person name="Toyoda A."/>
            <person name="Takaki Y."/>
            <person name="Nishi S."/>
            <person name="Hori S."/>
            <person name="Arai W."/>
            <person name="Tsubouchi T."/>
            <person name="Morono Y."/>
            <person name="Uchiyama I."/>
            <person name="Ito T."/>
            <person name="Fujiyama A."/>
            <person name="Inagaki F."/>
            <person name="Takami H."/>
        </authorList>
    </citation>
    <scope>NUCLEOTIDE SEQUENCE</scope>
    <source>
        <strain evidence="2">Expedition CK06-06</strain>
    </source>
</reference>
<organism evidence="2">
    <name type="scientific">marine sediment metagenome</name>
    <dbReference type="NCBI Taxonomy" id="412755"/>
    <lineage>
        <taxon>unclassified sequences</taxon>
        <taxon>metagenomes</taxon>
        <taxon>ecological metagenomes</taxon>
    </lineage>
</organism>
<comment type="caution">
    <text evidence="2">The sequence shown here is derived from an EMBL/GenBank/DDBJ whole genome shotgun (WGS) entry which is preliminary data.</text>
</comment>
<dbReference type="PANTHER" id="PTHR30347:SF1">
    <property type="entry name" value="MECHANOSENSITIVE CHANNEL MSCK"/>
    <property type="match status" value="1"/>
</dbReference>
<dbReference type="InterPro" id="IPR047655">
    <property type="entry name" value="Transpos_IS630-like"/>
</dbReference>
<dbReference type="InterPro" id="IPR036397">
    <property type="entry name" value="RNaseH_sf"/>
</dbReference>
<dbReference type="EMBL" id="BARU01007326">
    <property type="protein sequence ID" value="GAH44031.1"/>
    <property type="molecule type" value="Genomic_DNA"/>
</dbReference>
<dbReference type="SUPFAM" id="SSF46689">
    <property type="entry name" value="Homeodomain-like"/>
    <property type="match status" value="1"/>
</dbReference>
<evidence type="ECO:0000313" key="2">
    <source>
        <dbReference type="EMBL" id="GAH44031.1"/>
    </source>
</evidence>
<dbReference type="PANTHER" id="PTHR30347">
    <property type="entry name" value="POTASSIUM CHANNEL RELATED"/>
    <property type="match status" value="1"/>
</dbReference>
<gene>
    <name evidence="2" type="ORF">S03H2_14433</name>
</gene>